<reference evidence="5" key="1">
    <citation type="submission" date="2016-12" db="EMBL/GenBank/DDBJ databases">
        <authorList>
            <person name="Song W.-J."/>
            <person name="Kurnit D.M."/>
        </authorList>
    </citation>
    <scope>NUCLEOTIDE SEQUENCE [LARGE SCALE GENOMIC DNA]</scope>
    <source>
        <strain evidence="5">ATCC 51725</strain>
    </source>
</reference>
<dbReference type="CDD" id="cd00093">
    <property type="entry name" value="HTH_XRE"/>
    <property type="match status" value="1"/>
</dbReference>
<keyword evidence="7" id="KW-1185">Reference proteome</keyword>
<feature type="domain" description="HTH cro/C1-type" evidence="4">
    <location>
        <begin position="7"/>
        <end position="61"/>
    </location>
</feature>
<dbReference type="Proteomes" id="UP000255213">
    <property type="component" value="Unassembled WGS sequence"/>
</dbReference>
<dbReference type="Gene3D" id="2.10.109.10">
    <property type="entry name" value="Umud Fragment, subunit A"/>
    <property type="match status" value="1"/>
</dbReference>
<dbReference type="AlphaFoldDB" id="A0A1Q8EBC7"/>
<protein>
    <submittedName>
        <fullName evidence="5">DNA-binding protein</fullName>
    </submittedName>
    <submittedName>
        <fullName evidence="6">Phage transcriptional repressor</fullName>
    </submittedName>
</protein>
<reference evidence="7" key="2">
    <citation type="submission" date="2016-12" db="EMBL/GenBank/DDBJ databases">
        <authorList>
            <person name="Gulvik C.A."/>
        </authorList>
    </citation>
    <scope>NUCLEOTIDE SEQUENCE [LARGE SCALE GENOMIC DNA]</scope>
    <source>
        <strain evidence="7">ATCC 51725</strain>
    </source>
</reference>
<dbReference type="SUPFAM" id="SSF51306">
    <property type="entry name" value="LexA/Signal peptidase"/>
    <property type="match status" value="1"/>
</dbReference>
<evidence type="ECO:0000259" key="4">
    <source>
        <dbReference type="PROSITE" id="PS50943"/>
    </source>
</evidence>
<dbReference type="GO" id="GO:0003677">
    <property type="term" value="F:DNA binding"/>
    <property type="evidence" value="ECO:0007669"/>
    <property type="project" value="UniProtKB-KW"/>
</dbReference>
<keyword evidence="1" id="KW-0805">Transcription regulation</keyword>
<keyword evidence="3" id="KW-0804">Transcription</keyword>
<dbReference type="EMBL" id="MSJL01000056">
    <property type="protein sequence ID" value="OLF49080.1"/>
    <property type="molecule type" value="Genomic_DNA"/>
</dbReference>
<dbReference type="CDD" id="cd06529">
    <property type="entry name" value="S24_LexA-like"/>
    <property type="match status" value="1"/>
</dbReference>
<evidence type="ECO:0000313" key="8">
    <source>
        <dbReference type="Proteomes" id="UP000255213"/>
    </source>
</evidence>
<dbReference type="Pfam" id="PF00717">
    <property type="entry name" value="Peptidase_S24"/>
    <property type="match status" value="1"/>
</dbReference>
<organism evidence="5 7">
    <name type="scientific">Streptococcus acidominimus</name>
    <dbReference type="NCBI Taxonomy" id="1326"/>
    <lineage>
        <taxon>Bacteria</taxon>
        <taxon>Bacillati</taxon>
        <taxon>Bacillota</taxon>
        <taxon>Bacilli</taxon>
        <taxon>Lactobacillales</taxon>
        <taxon>Streptococcaceae</taxon>
        <taxon>Streptococcus</taxon>
    </lineage>
</organism>
<dbReference type="Pfam" id="PF01381">
    <property type="entry name" value="HTH_3"/>
    <property type="match status" value="1"/>
</dbReference>
<evidence type="ECO:0000256" key="2">
    <source>
        <dbReference type="ARBA" id="ARBA00023125"/>
    </source>
</evidence>
<proteinExistence type="predicted"/>
<sequence>MFSPVQLKKFRQQTPISQTAIAKQLGVTRAAYSAWETGKTKPNQKNLEQLSQLLGIHVEEFESEHSIVEKYLKLTPLHQQDLEEYADSLLEKQNKVIPLFPIQVRTNIALSAGLGEGFDDEFETETVYSDKEYNYDIATWIKGDSMEPFYHSGEVALIREGGFDYDGAIYAVAWNEEVYIKKVYLEEDGFRLVSINKAYPDKFAPAEDEPRIVGKIVGNFMPVEFNS</sequence>
<dbReference type="OrthoDB" id="2475196at2"/>
<dbReference type="InterPro" id="IPR036286">
    <property type="entry name" value="LexA/Signal_pep-like_sf"/>
</dbReference>
<gene>
    <name evidence="5" type="ORF">BU200_09315</name>
    <name evidence="6" type="ORF">NCTC12957_00838</name>
</gene>
<dbReference type="Gene3D" id="1.10.260.40">
    <property type="entry name" value="lambda repressor-like DNA-binding domains"/>
    <property type="match status" value="1"/>
</dbReference>
<dbReference type="EMBL" id="UHEN01000001">
    <property type="protein sequence ID" value="SUN06828.1"/>
    <property type="molecule type" value="Genomic_DNA"/>
</dbReference>
<dbReference type="RefSeq" id="WP_075099889.1">
    <property type="nucleotide sequence ID" value="NZ_MSJL01000056.1"/>
</dbReference>
<evidence type="ECO:0000256" key="1">
    <source>
        <dbReference type="ARBA" id="ARBA00023015"/>
    </source>
</evidence>
<dbReference type="PROSITE" id="PS50943">
    <property type="entry name" value="HTH_CROC1"/>
    <property type="match status" value="1"/>
</dbReference>
<reference evidence="6 8" key="3">
    <citation type="submission" date="2018-06" db="EMBL/GenBank/DDBJ databases">
        <authorList>
            <consortium name="Pathogen Informatics"/>
            <person name="Doyle S."/>
        </authorList>
    </citation>
    <scope>NUCLEOTIDE SEQUENCE [LARGE SCALE GENOMIC DNA]</scope>
    <source>
        <strain evidence="6 8">NCTC12957</strain>
    </source>
</reference>
<dbReference type="InterPro" id="IPR039418">
    <property type="entry name" value="LexA-like"/>
</dbReference>
<dbReference type="InterPro" id="IPR015927">
    <property type="entry name" value="Peptidase_S24_S26A/B/C"/>
</dbReference>
<dbReference type="PANTHER" id="PTHR40661:SF1">
    <property type="entry name" value="HTH CRO_C1-TYPE DOMAIN-CONTAINING PROTEIN"/>
    <property type="match status" value="1"/>
</dbReference>
<dbReference type="Proteomes" id="UP000186437">
    <property type="component" value="Unassembled WGS sequence"/>
</dbReference>
<keyword evidence="2 5" id="KW-0238">DNA-binding</keyword>
<accession>A0A1Q8EBC7</accession>
<name>A0A1Q8EBC7_STRAI</name>
<dbReference type="SUPFAM" id="SSF47413">
    <property type="entry name" value="lambda repressor-like DNA-binding domains"/>
    <property type="match status" value="1"/>
</dbReference>
<evidence type="ECO:0000313" key="5">
    <source>
        <dbReference type="EMBL" id="OLF49080.1"/>
    </source>
</evidence>
<evidence type="ECO:0000256" key="3">
    <source>
        <dbReference type="ARBA" id="ARBA00023163"/>
    </source>
</evidence>
<dbReference type="InterPro" id="IPR010982">
    <property type="entry name" value="Lambda_DNA-bd_dom_sf"/>
</dbReference>
<dbReference type="InterPro" id="IPR001387">
    <property type="entry name" value="Cro/C1-type_HTH"/>
</dbReference>
<evidence type="ECO:0000313" key="7">
    <source>
        <dbReference type="Proteomes" id="UP000186437"/>
    </source>
</evidence>
<dbReference type="SMART" id="SM00530">
    <property type="entry name" value="HTH_XRE"/>
    <property type="match status" value="1"/>
</dbReference>
<evidence type="ECO:0000313" key="6">
    <source>
        <dbReference type="EMBL" id="SUN06828.1"/>
    </source>
</evidence>
<dbReference type="PANTHER" id="PTHR40661">
    <property type="match status" value="1"/>
</dbReference>